<dbReference type="NCBIfam" id="TIGR01167">
    <property type="entry name" value="LPXTG_anchor"/>
    <property type="match status" value="1"/>
</dbReference>
<feature type="domain" description="Bacterial Ig-like" evidence="5">
    <location>
        <begin position="214"/>
        <end position="296"/>
    </location>
</feature>
<feature type="domain" description="Htaa" evidence="4">
    <location>
        <begin position="1367"/>
        <end position="1522"/>
    </location>
</feature>
<evidence type="ECO:0000256" key="1">
    <source>
        <dbReference type="SAM" id="MobiDB-lite"/>
    </source>
</evidence>
<feature type="transmembrane region" description="Helical" evidence="2">
    <location>
        <begin position="1549"/>
        <end position="1566"/>
    </location>
</feature>
<dbReference type="InterPro" id="IPR007331">
    <property type="entry name" value="Htaa"/>
</dbReference>
<sequence length="1580" mass="156821">MRTSPSRRVRRGLASFLAAALAAGLTVAGAGAPAQAAPTEVTGGSATWNFVDSWTSYVTGPIAQGTVTPALQGGQSSYGPASGTYDDASGAGSVRFGGSTRYQGHHGALDVTLSDLRLDLTGPTTGVLHADFAGTVNAGAGDDAKVADVAVSATRDGDQVTFVVDGTVAASLGDVSSYFSSYAGKPIATLTARVVSPEPAAPAEATTTTLAVTPATTSVAGTTVTLAATVAPAAAGTVAFRDGSAVLGTAPVADGVARLETASLAAGAHELSATFDPADPAAFVASTSAGVVHSVTAAEPEPEPEPEPAVEPKVTVSPSAPVDPAVENTFTISGTGFVGAGAANGAYVLLGGASIWDGSGPLVASGWLAQGWVMPQQVRSGAFTTTLTVPAGKLDPAKEYVVATSAAHGLSATDRSLDTFTPVAVQGATTPEPGWEPSIELFAADGTTPLGDAPVRPDDTVVVKGSGFDPEGNVAPAGNRPPISEGVPAGTYVVFGKFAPEWRPSQGVASSARKAGSQQWALASAALDQVDPRYQSAIRGQWAELSEDGTFTAELVATELELEGGRYGVYTYAAGGTVNAAQELYAPVAFTTEPAAPVWEPEIMVFAEDGVTPLGDAEVSVGDTIVVKGSGFDPTANVGGRGVPIPATLPQGTYVVFGSFAEQWRPSEGAASSTRKVGSQAWALAEPVLDQVPAQYQSVIRAQWTDIAEDGTFEARLVVKSPGLLDGGRYGVYTYGAGGVTNADQELFAPVTFDAPVSLTVTPAATTVEAGSTVRFTVDGLVEGDAVKGVTFGGKAATYSRDGATILLTVPADAAVGPVPVVVTSELGVTGSTTLTVSAPAPEPTPTVTVSPSAPVDPAVENTFTVSGTGFVGDGARFGAYVVVGEKSIWDGSGPLVATGWLQLGWVMPQQVVDGAFTTTLTVPAGSFDPSKEYVVATSAAHGLSATDRSLDTFTPVAVRQPAPEARPTTTALASSAASVVEGTAVTFTATVTPKAAGTVRLTAGDTTLGTATVVDGVASYRATGLAAGSHAVSATFVPADSTAFVGSTSSPVTVTVTAKPSVPTTAGSLTWGVKESFRSYIVGPVAAGGASASSGAAVVDGLFRFGQADGGTWTAASGRGSVKYSGTVRFTGHSGALDLALTNPVVDVTGPGAGRLLVDARSTGLDGSTFDRQGVVFATLALGAPTTGADGAVTYPKAAATLTADGSLAFSGFYPAGTALDPVTFTVGATSTVPGDGGTIGTPGTGTPGTPTDPAKATLSVSQARPGDEVTISGVGFGAHESGLRTEIRSTPRTLATGVTANAGGAASSTVTIPKDVTPGEHTLLLIGADHTASAPLTIVGAGTTGTGTGSGSGAEQCFAQGVHGATLSWGVSDRFRAYVTGPIAKGSVSTSGVQDSGSAFAWSGGKGSFNTDLGKGRASLGGSVSFSGHEGILDLRISNPRVVVDGSSGTLVVDVQSSDMEGNKSSSSGVAFASLDLSGKKSTSGSTITWNGAPATLTAAGAKAFAGFYEAGTALAPVTFAFPVGGDVECDAYSGALASTGSDSGNLALLAGVLLATGAALLGVQRRRARTVGAVGTA</sequence>
<organism evidence="6 7">
    <name type="scientific">Cellulosimicrobium cellulans</name>
    <name type="common">Arthrobacter luteus</name>
    <dbReference type="NCBI Taxonomy" id="1710"/>
    <lineage>
        <taxon>Bacteria</taxon>
        <taxon>Bacillati</taxon>
        <taxon>Actinomycetota</taxon>
        <taxon>Actinomycetes</taxon>
        <taxon>Micrococcales</taxon>
        <taxon>Promicromonosporaceae</taxon>
        <taxon>Cellulosimicrobium</taxon>
    </lineage>
</organism>
<feature type="domain" description="Bacterial Ig-like" evidence="5">
    <location>
        <begin position="974"/>
        <end position="1058"/>
    </location>
</feature>
<feature type="domain" description="Htaa" evidence="4">
    <location>
        <begin position="1068"/>
        <end position="1227"/>
    </location>
</feature>
<keyword evidence="2" id="KW-0472">Membrane</keyword>
<evidence type="ECO:0000313" key="6">
    <source>
        <dbReference type="EMBL" id="GED11466.1"/>
    </source>
</evidence>
<accession>A0A4Y4E257</accession>
<evidence type="ECO:0000259" key="4">
    <source>
        <dbReference type="Pfam" id="PF04213"/>
    </source>
</evidence>
<evidence type="ECO:0000313" key="7">
    <source>
        <dbReference type="Proteomes" id="UP000316659"/>
    </source>
</evidence>
<name>A0A4Y4E257_CELCE</name>
<proteinExistence type="predicted"/>
<keyword evidence="3" id="KW-0732">Signal</keyword>
<dbReference type="Gene3D" id="2.60.40.10">
    <property type="entry name" value="Immunoglobulins"/>
    <property type="match status" value="2"/>
</dbReference>
<dbReference type="Pfam" id="PF04213">
    <property type="entry name" value="HtaA"/>
    <property type="match status" value="3"/>
</dbReference>
<dbReference type="InterPro" id="IPR013783">
    <property type="entry name" value="Ig-like_fold"/>
</dbReference>
<evidence type="ECO:0000256" key="3">
    <source>
        <dbReference type="SAM" id="SignalP"/>
    </source>
</evidence>
<protein>
    <recommendedName>
        <fullName evidence="8">LPXTG cell wall anchor domain-containing protein</fullName>
    </recommendedName>
</protein>
<gene>
    <name evidence="6" type="ORF">CCE02nite_34650</name>
</gene>
<comment type="caution">
    <text evidence="6">The sequence shown here is derived from an EMBL/GenBank/DDBJ whole genome shotgun (WGS) entry which is preliminary data.</text>
</comment>
<dbReference type="PROSITE" id="PS51318">
    <property type="entry name" value="TAT"/>
    <property type="match status" value="1"/>
</dbReference>
<dbReference type="RefSeq" id="WP_170227369.1">
    <property type="nucleotide sequence ID" value="NZ_BJNZ01000030.1"/>
</dbReference>
<feature type="signal peptide" evidence="3">
    <location>
        <begin position="1"/>
        <end position="36"/>
    </location>
</feature>
<reference evidence="6 7" key="1">
    <citation type="submission" date="2019-06" db="EMBL/GenBank/DDBJ databases">
        <title>Whole genome shotgun sequence of Cellulosimicrobium cellulans NBRC 15516.</title>
        <authorList>
            <person name="Hosoyama A."/>
            <person name="Uohara A."/>
            <person name="Ohji S."/>
            <person name="Ichikawa N."/>
        </authorList>
    </citation>
    <scope>NUCLEOTIDE SEQUENCE [LARGE SCALE GENOMIC DNA]</scope>
    <source>
        <strain evidence="6 7">NBRC 15516</strain>
    </source>
</reference>
<feature type="chain" id="PRO_5021334947" description="LPXTG cell wall anchor domain-containing protein" evidence="3">
    <location>
        <begin position="37"/>
        <end position="1580"/>
    </location>
</feature>
<keyword evidence="2" id="KW-1133">Transmembrane helix</keyword>
<evidence type="ECO:0000259" key="5">
    <source>
        <dbReference type="Pfam" id="PF16640"/>
    </source>
</evidence>
<dbReference type="Pfam" id="PF16640">
    <property type="entry name" value="Big_3_5"/>
    <property type="match status" value="2"/>
</dbReference>
<evidence type="ECO:0000256" key="2">
    <source>
        <dbReference type="SAM" id="Phobius"/>
    </source>
</evidence>
<dbReference type="GO" id="GO:0005975">
    <property type="term" value="P:carbohydrate metabolic process"/>
    <property type="evidence" value="ECO:0007669"/>
    <property type="project" value="UniProtKB-ARBA"/>
</dbReference>
<feature type="region of interest" description="Disordered" evidence="1">
    <location>
        <begin position="297"/>
        <end position="321"/>
    </location>
</feature>
<dbReference type="Proteomes" id="UP000316659">
    <property type="component" value="Unassembled WGS sequence"/>
</dbReference>
<dbReference type="InterPro" id="IPR032109">
    <property type="entry name" value="Big_3_5"/>
</dbReference>
<evidence type="ECO:0008006" key="8">
    <source>
        <dbReference type="Google" id="ProtNLM"/>
    </source>
</evidence>
<dbReference type="InterPro" id="IPR006311">
    <property type="entry name" value="TAT_signal"/>
</dbReference>
<keyword evidence="2" id="KW-0812">Transmembrane</keyword>
<feature type="domain" description="Htaa" evidence="4">
    <location>
        <begin position="44"/>
        <end position="162"/>
    </location>
</feature>
<dbReference type="EMBL" id="BJNZ01000030">
    <property type="protein sequence ID" value="GED11466.1"/>
    <property type="molecule type" value="Genomic_DNA"/>
</dbReference>